<proteinExistence type="predicted"/>
<evidence type="ECO:0000313" key="1">
    <source>
        <dbReference type="EMBL" id="NKF21580.1"/>
    </source>
</evidence>
<reference evidence="1" key="1">
    <citation type="submission" date="2020-03" db="EMBL/GenBank/DDBJ databases">
        <title>Solimonas marina sp. nov., isolated from deep seawater of the Pacific Ocean.</title>
        <authorList>
            <person name="Liu X."/>
            <person name="Lai Q."/>
            <person name="Sun F."/>
            <person name="Gai Y."/>
            <person name="Li G."/>
            <person name="Shao Z."/>
        </authorList>
    </citation>
    <scope>NUCLEOTIDE SEQUENCE</scope>
    <source>
        <strain evidence="1">C16B3</strain>
    </source>
</reference>
<comment type="caution">
    <text evidence="1">The sequence shown here is derived from an EMBL/GenBank/DDBJ whole genome shotgun (WGS) entry which is preliminary data.</text>
</comment>
<dbReference type="InterPro" id="IPR025267">
    <property type="entry name" value="ORF017-like"/>
</dbReference>
<dbReference type="Pfam" id="PF13252">
    <property type="entry name" value="Phage_capsid_3"/>
    <property type="match status" value="1"/>
</dbReference>
<sequence>MAQTNFAALTDKQKLVWSRDLWQAARDQMFLKKFVGSSDGSMIQRITELTKTEKGEQCIFQLVADLVDDGVIGDNEREGNEEAMQSFEQIITIDLITHSVKNKGKMADQRTVIRFRETARDRLAYWLGNRLDQLGFLTLSGISYAYNCDGSPRTSSAFANLAFAKDVRAPSSKRALMFAGGELVPSSTASIAATDRLTYKAIVKAKAYANEHYIRPLMSGGKEYFICMLRPGSFAQLKQDPDYIRAVQQVATKSGTDSPFFTGGTVTLDGIIFHEHRLVYTTTGAGAGNKWGSDGNVNGTRTLLCGAQAMGMADLGPAEWTEKDFDYGSKQGINVDKMFGLLKPEFYSIYDKSVEDFGALTIDHAEGA</sequence>
<gene>
    <name evidence="1" type="ORF">G7Y82_04565</name>
</gene>
<accession>A0A969W8P4</accession>
<dbReference type="RefSeq" id="WP_168146836.1">
    <property type="nucleotide sequence ID" value="NZ_JAAVXB010000002.1"/>
</dbReference>
<keyword evidence="2" id="KW-1185">Reference proteome</keyword>
<dbReference type="AlphaFoldDB" id="A0A969W8P4"/>
<dbReference type="NCBIfam" id="TIGR04387">
    <property type="entry name" value="capsid_maj_N4"/>
    <property type="match status" value="1"/>
</dbReference>
<protein>
    <submittedName>
        <fullName evidence="1">N4-gp56 family major capsid protein</fullName>
    </submittedName>
</protein>
<name>A0A969W8P4_9GAMM</name>
<dbReference type="EMBL" id="JAAVXB010000002">
    <property type="protein sequence ID" value="NKF21580.1"/>
    <property type="molecule type" value="Genomic_DNA"/>
</dbReference>
<evidence type="ECO:0000313" key="2">
    <source>
        <dbReference type="Proteomes" id="UP000653472"/>
    </source>
</evidence>
<organism evidence="1 2">
    <name type="scientific">Solimonas marina</name>
    <dbReference type="NCBI Taxonomy" id="2714601"/>
    <lineage>
        <taxon>Bacteria</taxon>
        <taxon>Pseudomonadati</taxon>
        <taxon>Pseudomonadota</taxon>
        <taxon>Gammaproteobacteria</taxon>
        <taxon>Nevskiales</taxon>
        <taxon>Nevskiaceae</taxon>
        <taxon>Solimonas</taxon>
    </lineage>
</organism>
<dbReference type="Proteomes" id="UP000653472">
    <property type="component" value="Unassembled WGS sequence"/>
</dbReference>